<gene>
    <name evidence="2" type="ORF">F8O01_17680</name>
</gene>
<dbReference type="OrthoDB" id="9798761at2"/>
<dbReference type="Pfam" id="PF03235">
    <property type="entry name" value="GmrSD_N"/>
    <property type="match status" value="1"/>
</dbReference>
<accession>A0A7J5BM95</accession>
<dbReference type="PANTHER" id="PTHR35149">
    <property type="entry name" value="SLL5132 PROTEIN"/>
    <property type="match status" value="1"/>
</dbReference>
<protein>
    <submittedName>
        <fullName evidence="2">DUF262 domain-containing protein</fullName>
    </submittedName>
</protein>
<dbReference type="AlphaFoldDB" id="A0A7J5BM95"/>
<feature type="domain" description="GmrSD restriction endonucleases N-terminal" evidence="1">
    <location>
        <begin position="16"/>
        <end position="232"/>
    </location>
</feature>
<organism evidence="2 3">
    <name type="scientific">Pseudoclavibacter chungangensis</name>
    <dbReference type="NCBI Taxonomy" id="587635"/>
    <lineage>
        <taxon>Bacteria</taxon>
        <taxon>Bacillati</taxon>
        <taxon>Actinomycetota</taxon>
        <taxon>Actinomycetes</taxon>
        <taxon>Micrococcales</taxon>
        <taxon>Microbacteriaceae</taxon>
        <taxon>Pseudoclavibacter</taxon>
    </lineage>
</organism>
<reference evidence="2 3" key="1">
    <citation type="submission" date="2019-09" db="EMBL/GenBank/DDBJ databases">
        <title>Phylogeny of genus Pseudoclavibacter and closely related genus.</title>
        <authorList>
            <person name="Li Y."/>
        </authorList>
    </citation>
    <scope>NUCLEOTIDE SEQUENCE [LARGE SCALE GENOMIC DNA]</scope>
    <source>
        <strain evidence="2 3">DSM 23821</strain>
    </source>
</reference>
<keyword evidence="3" id="KW-1185">Reference proteome</keyword>
<name>A0A7J5BM95_9MICO</name>
<proteinExistence type="predicted"/>
<evidence type="ECO:0000313" key="3">
    <source>
        <dbReference type="Proteomes" id="UP000467240"/>
    </source>
</evidence>
<comment type="caution">
    <text evidence="2">The sequence shown here is derived from an EMBL/GenBank/DDBJ whole genome shotgun (WGS) entry which is preliminary data.</text>
</comment>
<dbReference type="Proteomes" id="UP000467240">
    <property type="component" value="Unassembled WGS sequence"/>
</dbReference>
<dbReference type="InterPro" id="IPR004919">
    <property type="entry name" value="GmrSD_N"/>
</dbReference>
<sequence length="557" mass="62316">MQDGGQLDISLRGVAHLLRDQSLEVPAFQRNYSWSREQVDEYWFDLKAALTTDQPFYFLGTVVLGRSASGAASVIDGQQRLATTSMLLAAIRDVFRDRGDVRRAETLQSLYLAAPSLLENRTQPKLQLNAVDQAFFEAHILRLRDTPAQDAETRPALADAFARLSARLVDDVEGVGPKWEDRLLRWVELLEKRTQVIAVSVTDDSDAFVIFETLNDRGMELSVSDLIKNYLLGLSREEIALAQELWVSTSRAIEETATSKEITSFIRQWWSSRQGATRERDLYKSLRSNVSARDEAVSVLREMAKSAPAYAALLDPDHYLWAELPAMAPRSVAVLLELGFEQYRPLAIAAMRKFPGTDLGELLASIVNWSVRGLIVGGIGGGSAERYYAEAAVRVSNERARTVEEVFRELDGMVASDREFEATFRERRVLRISYLRYLLRSLDSGEAISTLRHGDSVPIGFFPRTDPNGVWGDFVAEDDRKQLSARIGNYGLFPAHLSAKVPSAPLERLAFFEAHDELRSSLGLTWDQVTPDVVASRQAQMAEAAVTVWPTIQKNTV</sequence>
<dbReference type="RefSeq" id="WP_158042206.1">
    <property type="nucleotide sequence ID" value="NZ_JACCFV010000001.1"/>
</dbReference>
<dbReference type="PANTHER" id="PTHR35149:SF2">
    <property type="entry name" value="DUF262 DOMAIN-CONTAINING PROTEIN"/>
    <property type="match status" value="1"/>
</dbReference>
<evidence type="ECO:0000259" key="1">
    <source>
        <dbReference type="Pfam" id="PF03235"/>
    </source>
</evidence>
<evidence type="ECO:0000313" key="2">
    <source>
        <dbReference type="EMBL" id="KAB1651691.1"/>
    </source>
</evidence>
<dbReference type="EMBL" id="WBJZ01000048">
    <property type="protein sequence ID" value="KAB1651691.1"/>
    <property type="molecule type" value="Genomic_DNA"/>
</dbReference>